<dbReference type="EMBL" id="BK032511">
    <property type="protein sequence ID" value="DAF44553.1"/>
    <property type="molecule type" value="Genomic_DNA"/>
</dbReference>
<evidence type="ECO:0000313" key="1">
    <source>
        <dbReference type="EMBL" id="DAF44553.1"/>
    </source>
</evidence>
<reference evidence="1" key="1">
    <citation type="journal article" date="2021" name="Proc. Natl. Acad. Sci. U.S.A.">
        <title>A Catalog of Tens of Thousands of Viruses from Human Metagenomes Reveals Hidden Associations with Chronic Diseases.</title>
        <authorList>
            <person name="Tisza M.J."/>
            <person name="Buck C.B."/>
        </authorList>
    </citation>
    <scope>NUCLEOTIDE SEQUENCE</scope>
    <source>
        <strain evidence="1">Ct8Lf7</strain>
    </source>
</reference>
<sequence>MVAPLILNTGVSSPFGKIYTTPILYNSSPQ</sequence>
<accession>A0A8S5S0V4</accession>
<protein>
    <submittedName>
        <fullName evidence="1">Uncharacterized protein</fullName>
    </submittedName>
</protein>
<organism evidence="1">
    <name type="scientific">Podoviridae sp. ct8Lf7</name>
    <dbReference type="NCBI Taxonomy" id="2827723"/>
    <lineage>
        <taxon>Viruses</taxon>
        <taxon>Duplodnaviria</taxon>
        <taxon>Heunggongvirae</taxon>
        <taxon>Uroviricota</taxon>
        <taxon>Caudoviricetes</taxon>
    </lineage>
</organism>
<name>A0A8S5S0V4_9CAUD</name>
<proteinExistence type="predicted"/>